<evidence type="ECO:0000313" key="5">
    <source>
        <dbReference type="EMBL" id="GAA4538936.1"/>
    </source>
</evidence>
<dbReference type="InterPro" id="IPR052708">
    <property type="entry name" value="PxpC"/>
</dbReference>
<dbReference type="InterPro" id="IPR003778">
    <property type="entry name" value="CT_A_B"/>
</dbReference>
<keyword evidence="1" id="KW-0547">Nucleotide-binding</keyword>
<keyword evidence="2" id="KW-0378">Hydrolase</keyword>
<evidence type="ECO:0000256" key="2">
    <source>
        <dbReference type="ARBA" id="ARBA00022801"/>
    </source>
</evidence>
<comment type="caution">
    <text evidence="5">The sequence shown here is derived from an EMBL/GenBank/DDBJ whole genome shotgun (WGS) entry which is preliminary data.</text>
</comment>
<evidence type="ECO:0000313" key="6">
    <source>
        <dbReference type="Proteomes" id="UP001501598"/>
    </source>
</evidence>
<dbReference type="InterPro" id="IPR029000">
    <property type="entry name" value="Cyclophilin-like_dom_sf"/>
</dbReference>
<dbReference type="SUPFAM" id="SSF50891">
    <property type="entry name" value="Cyclophilin-like"/>
    <property type="match status" value="1"/>
</dbReference>
<dbReference type="PANTHER" id="PTHR43309">
    <property type="entry name" value="5-OXOPROLINASE SUBUNIT C"/>
    <property type="match status" value="1"/>
</dbReference>
<proteinExistence type="predicted"/>
<dbReference type="EMBL" id="BAABGT010000014">
    <property type="protein sequence ID" value="GAA4538936.1"/>
    <property type="molecule type" value="Genomic_DNA"/>
</dbReference>
<dbReference type="Pfam" id="PF02626">
    <property type="entry name" value="CT_A_B"/>
    <property type="match status" value="1"/>
</dbReference>
<dbReference type="SMART" id="SM00797">
    <property type="entry name" value="AHS2"/>
    <property type="match status" value="1"/>
</dbReference>
<dbReference type="Proteomes" id="UP001501598">
    <property type="component" value="Unassembled WGS sequence"/>
</dbReference>
<accession>A0ABP8RHI6</accession>
<organism evidence="5 6">
    <name type="scientific">Pseudonocardia xishanensis</name>
    <dbReference type="NCBI Taxonomy" id="630995"/>
    <lineage>
        <taxon>Bacteria</taxon>
        <taxon>Bacillati</taxon>
        <taxon>Actinomycetota</taxon>
        <taxon>Actinomycetes</taxon>
        <taxon>Pseudonocardiales</taxon>
        <taxon>Pseudonocardiaceae</taxon>
        <taxon>Pseudonocardia</taxon>
    </lineage>
</organism>
<evidence type="ECO:0000259" key="4">
    <source>
        <dbReference type="SMART" id="SM00797"/>
    </source>
</evidence>
<keyword evidence="3" id="KW-0067">ATP-binding</keyword>
<name>A0ABP8RHI6_9PSEU</name>
<reference evidence="6" key="1">
    <citation type="journal article" date="2019" name="Int. J. Syst. Evol. Microbiol.">
        <title>The Global Catalogue of Microorganisms (GCM) 10K type strain sequencing project: providing services to taxonomists for standard genome sequencing and annotation.</title>
        <authorList>
            <consortium name="The Broad Institute Genomics Platform"/>
            <consortium name="The Broad Institute Genome Sequencing Center for Infectious Disease"/>
            <person name="Wu L."/>
            <person name="Ma J."/>
        </authorList>
    </citation>
    <scope>NUCLEOTIDE SEQUENCE [LARGE SCALE GENOMIC DNA]</scope>
    <source>
        <strain evidence="6">JCM 17906</strain>
    </source>
</reference>
<gene>
    <name evidence="5" type="ORF">GCM10023175_09590</name>
</gene>
<sequence>MLEIRETGPQALVQDLGRPGHAAIGVGRSGAADRAALRLGNRLVANDSHGAAAIEVLLGGLVFVAHRAVTIALTGAPAPATVDGRPVGHHTLVTVRAGQEVRLGPPACGLRTYVCVRGGLDVPPVLGSRSTDTLSGIGPEPLAKGTELAVGPEPAAWPLVAVAPVPLPPVDTVTLHAVRGPRADAAVDPSALVRTVWQASGETDRIGMRLLGATLETADGGGSLPSEGLTRGAIQLPPGGEPVVFLADHPVTGGYPVIAVLRDADVDRASQVRPGQSVRVRFT</sequence>
<dbReference type="Gene3D" id="2.40.100.10">
    <property type="entry name" value="Cyclophilin-like"/>
    <property type="match status" value="1"/>
</dbReference>
<evidence type="ECO:0000256" key="1">
    <source>
        <dbReference type="ARBA" id="ARBA00022741"/>
    </source>
</evidence>
<feature type="domain" description="Carboxyltransferase" evidence="4">
    <location>
        <begin position="23"/>
        <end position="283"/>
    </location>
</feature>
<keyword evidence="6" id="KW-1185">Reference proteome</keyword>
<dbReference type="RefSeq" id="WP_345413091.1">
    <property type="nucleotide sequence ID" value="NZ_BAABGT010000014.1"/>
</dbReference>
<dbReference type="PANTHER" id="PTHR43309:SF3">
    <property type="entry name" value="5-OXOPROLINASE SUBUNIT C"/>
    <property type="match status" value="1"/>
</dbReference>
<dbReference type="NCBIfam" id="TIGR00724">
    <property type="entry name" value="urea_amlyse_rel"/>
    <property type="match status" value="1"/>
</dbReference>
<evidence type="ECO:0000256" key="3">
    <source>
        <dbReference type="ARBA" id="ARBA00022840"/>
    </source>
</evidence>
<protein>
    <submittedName>
        <fullName evidence="5">5-oxoprolinase/urea amidolyase family protein</fullName>
    </submittedName>
</protein>